<protein>
    <submittedName>
        <fullName evidence="2">Uncharacterized protein</fullName>
    </submittedName>
</protein>
<sequence>MISLPLITEPTRQSRQGEVFSPRVNPRTSSVIWRRRLQLHQSNARNNLGSEEFFPNTDMVAATSSVNDSTQNLIDKTKESSQTRQDGESMSPVQSNSSGFQACPVPIKRPLMPLGPDFRSVKCGTRGITSPDYCAPKGFANSPTRDIQSQSSRSSLETGLSPGSLNLHFRDSRIRRSRNRQFLRLGSENLEANASTLCQTINASNSSEGTCEPLDKKDTQVTLANLHHRLPEEVLDTNEMPEHQHSFSIYRGPSKSLMLSKSADMPRTEELESLEEGDENNNNEGREKIRKMERTDSQLNEEKYTRKHSAKGNVRITLSNRMNHRNEDALADLKNYNSKDYTAPYTSNSSFSKRIPEGDVKVSAHLFKPQLSKDLPLRRNFNNENIEGRPNQRPEFVIRVWRPAIVEPATLGAEQRPERHTIPAAVRMTKQDQKTKSTREIGHPFMPNQPEHSTQANMQSLGGPNAAIRTTVQDEERESGSANTVELVNPTEFRKQQGNGRSNDLSRVRSSFSNSFESQKLNKIRALESPSLEPDAQETQLQNQQKTCLENKPNLSLISTNGFNSANLISEVQESIGIQQESQSLSEEVDPASLIMTEAYQNKQAVAVSVSYKDDNISSHAESLQSLKSENIEQVSGASATSKIKPEVSSSVVAAKKTGLETSSQYDYGSQMTLNELNTQGNIRLSLLFEKKSSQLTVFIREVKDLAGKPGNTSP</sequence>
<feature type="compositionally biased region" description="Acidic residues" evidence="1">
    <location>
        <begin position="271"/>
        <end position="281"/>
    </location>
</feature>
<organism evidence="2 3">
    <name type="scientific">Protopolystoma xenopodis</name>
    <dbReference type="NCBI Taxonomy" id="117903"/>
    <lineage>
        <taxon>Eukaryota</taxon>
        <taxon>Metazoa</taxon>
        <taxon>Spiralia</taxon>
        <taxon>Lophotrochozoa</taxon>
        <taxon>Platyhelminthes</taxon>
        <taxon>Monogenea</taxon>
        <taxon>Polyopisthocotylea</taxon>
        <taxon>Polystomatidea</taxon>
        <taxon>Polystomatidae</taxon>
        <taxon>Protopolystoma</taxon>
    </lineage>
</organism>
<proteinExistence type="predicted"/>
<evidence type="ECO:0000313" key="3">
    <source>
        <dbReference type="Proteomes" id="UP000784294"/>
    </source>
</evidence>
<feature type="compositionally biased region" description="Polar residues" evidence="1">
    <location>
        <begin position="141"/>
        <end position="161"/>
    </location>
</feature>
<feature type="compositionally biased region" description="Polar residues" evidence="1">
    <location>
        <begin position="450"/>
        <end position="462"/>
    </location>
</feature>
<feature type="compositionally biased region" description="Polar residues" evidence="1">
    <location>
        <begin position="65"/>
        <end position="74"/>
    </location>
</feature>
<evidence type="ECO:0000313" key="2">
    <source>
        <dbReference type="EMBL" id="VEL07520.1"/>
    </source>
</evidence>
<feature type="compositionally biased region" description="Polar residues" evidence="1">
    <location>
        <begin position="496"/>
        <end position="514"/>
    </location>
</feature>
<dbReference type="EMBL" id="CAAALY010001923">
    <property type="protein sequence ID" value="VEL07520.1"/>
    <property type="molecule type" value="Genomic_DNA"/>
</dbReference>
<dbReference type="Proteomes" id="UP000784294">
    <property type="component" value="Unassembled WGS sequence"/>
</dbReference>
<feature type="region of interest" description="Disordered" evidence="1">
    <location>
        <begin position="132"/>
        <end position="161"/>
    </location>
</feature>
<feature type="compositionally biased region" description="Basic and acidic residues" evidence="1">
    <location>
        <begin position="284"/>
        <end position="304"/>
    </location>
</feature>
<accession>A0A448WBA4</accession>
<evidence type="ECO:0000256" key="1">
    <source>
        <dbReference type="SAM" id="MobiDB-lite"/>
    </source>
</evidence>
<feature type="region of interest" description="Disordered" evidence="1">
    <location>
        <begin position="260"/>
        <end position="309"/>
    </location>
</feature>
<comment type="caution">
    <text evidence="2">The sequence shown here is derived from an EMBL/GenBank/DDBJ whole genome shotgun (WGS) entry which is preliminary data.</text>
</comment>
<name>A0A448WBA4_9PLAT</name>
<feature type="region of interest" description="Disordered" evidence="1">
    <location>
        <begin position="65"/>
        <end position="104"/>
    </location>
</feature>
<feature type="compositionally biased region" description="Polar residues" evidence="1">
    <location>
        <begin position="91"/>
        <end position="100"/>
    </location>
</feature>
<feature type="region of interest" description="Disordered" evidence="1">
    <location>
        <begin position="1"/>
        <end position="23"/>
    </location>
</feature>
<feature type="region of interest" description="Disordered" evidence="1">
    <location>
        <begin position="428"/>
        <end position="514"/>
    </location>
</feature>
<feature type="compositionally biased region" description="Basic and acidic residues" evidence="1">
    <location>
        <begin position="429"/>
        <end position="442"/>
    </location>
</feature>
<reference evidence="2" key="1">
    <citation type="submission" date="2018-11" db="EMBL/GenBank/DDBJ databases">
        <authorList>
            <consortium name="Pathogen Informatics"/>
        </authorList>
    </citation>
    <scope>NUCLEOTIDE SEQUENCE</scope>
</reference>
<feature type="compositionally biased region" description="Basic and acidic residues" evidence="1">
    <location>
        <begin position="75"/>
        <end position="87"/>
    </location>
</feature>
<gene>
    <name evidence="2" type="ORF">PXEA_LOCUS960</name>
</gene>
<dbReference type="AlphaFoldDB" id="A0A448WBA4"/>
<keyword evidence="3" id="KW-1185">Reference proteome</keyword>